<dbReference type="AlphaFoldDB" id="A0A5Q2RPF8"/>
<dbReference type="InterPro" id="IPR050109">
    <property type="entry name" value="HTH-type_TetR-like_transc_reg"/>
</dbReference>
<dbReference type="PANTHER" id="PTHR30055:SF234">
    <property type="entry name" value="HTH-TYPE TRANSCRIPTIONAL REGULATOR BETI"/>
    <property type="match status" value="1"/>
</dbReference>
<feature type="domain" description="HTH tetR-type" evidence="5">
    <location>
        <begin position="3"/>
        <end position="64"/>
    </location>
</feature>
<dbReference type="KEGG" id="atq:GH723_15935"/>
<comment type="caution">
    <text evidence="4">Lacks conserved residue(s) required for the propagation of feature annotation.</text>
</comment>
<evidence type="ECO:0000256" key="3">
    <source>
        <dbReference type="ARBA" id="ARBA00023163"/>
    </source>
</evidence>
<evidence type="ECO:0000256" key="1">
    <source>
        <dbReference type="ARBA" id="ARBA00023015"/>
    </source>
</evidence>
<evidence type="ECO:0000256" key="2">
    <source>
        <dbReference type="ARBA" id="ARBA00023125"/>
    </source>
</evidence>
<reference evidence="6 7" key="1">
    <citation type="submission" date="2019-11" db="EMBL/GenBank/DDBJ databases">
        <authorList>
            <person name="He Y."/>
        </authorList>
    </citation>
    <scope>NUCLEOTIDE SEQUENCE [LARGE SCALE GENOMIC DNA]</scope>
    <source>
        <strain evidence="6 7">SCSIO 58843</strain>
    </source>
</reference>
<protein>
    <submittedName>
        <fullName evidence="6">TetR family transcriptional regulator</fullName>
    </submittedName>
</protein>
<proteinExistence type="predicted"/>
<keyword evidence="1" id="KW-0805">Transcription regulation</keyword>
<keyword evidence="2 4" id="KW-0238">DNA-binding</keyword>
<evidence type="ECO:0000313" key="7">
    <source>
        <dbReference type="Proteomes" id="UP000334019"/>
    </source>
</evidence>
<dbReference type="GO" id="GO:0000976">
    <property type="term" value="F:transcription cis-regulatory region binding"/>
    <property type="evidence" value="ECO:0007669"/>
    <property type="project" value="TreeGrafter"/>
</dbReference>
<dbReference type="Pfam" id="PF00440">
    <property type="entry name" value="TetR_N"/>
    <property type="match status" value="1"/>
</dbReference>
<dbReference type="PANTHER" id="PTHR30055">
    <property type="entry name" value="HTH-TYPE TRANSCRIPTIONAL REGULATOR RUTR"/>
    <property type="match status" value="1"/>
</dbReference>
<evidence type="ECO:0000259" key="5">
    <source>
        <dbReference type="PROSITE" id="PS50977"/>
    </source>
</evidence>
<evidence type="ECO:0000256" key="4">
    <source>
        <dbReference type="PROSITE-ProRule" id="PRU00335"/>
    </source>
</evidence>
<gene>
    <name evidence="6" type="ORF">GH723_15935</name>
</gene>
<dbReference type="Proteomes" id="UP000334019">
    <property type="component" value="Chromosome"/>
</dbReference>
<dbReference type="SUPFAM" id="SSF46689">
    <property type="entry name" value="Homeodomain-like"/>
    <property type="match status" value="1"/>
</dbReference>
<dbReference type="PROSITE" id="PS50977">
    <property type="entry name" value="HTH_TETR_2"/>
    <property type="match status" value="1"/>
</dbReference>
<keyword evidence="7" id="KW-1185">Reference proteome</keyword>
<dbReference type="Gene3D" id="1.10.357.10">
    <property type="entry name" value="Tetracycline Repressor, domain 2"/>
    <property type="match status" value="1"/>
</dbReference>
<dbReference type="InterPro" id="IPR001647">
    <property type="entry name" value="HTH_TetR"/>
</dbReference>
<organism evidence="6 7">
    <name type="scientific">Actinomarinicola tropica</name>
    <dbReference type="NCBI Taxonomy" id="2789776"/>
    <lineage>
        <taxon>Bacteria</taxon>
        <taxon>Bacillati</taxon>
        <taxon>Actinomycetota</taxon>
        <taxon>Acidimicrobiia</taxon>
        <taxon>Acidimicrobiales</taxon>
        <taxon>Iamiaceae</taxon>
        <taxon>Actinomarinicola</taxon>
    </lineage>
</organism>
<sequence>MTPTTRERIITAAEELFAERGIDAVSLREINRAAGAKSAVAVQYHFDDRAGVLRAILDKHRAAVDTARHAVLDHLEAEATPSLRDMAGALVRPLAAKLGDPDGGPAYLQINAELVHEAKPLVDPTDAAAPAPGRARNSLHRWRAAVEPLLDPQAVELHRRFAAIRFSAVELGRRAATAPHRDDRLFVEQLVDLTCGLLAAPLSEETRRLAGERPRRRAAS</sequence>
<dbReference type="GO" id="GO:0003700">
    <property type="term" value="F:DNA-binding transcription factor activity"/>
    <property type="evidence" value="ECO:0007669"/>
    <property type="project" value="TreeGrafter"/>
</dbReference>
<name>A0A5Q2RPF8_9ACTN</name>
<dbReference type="EMBL" id="CP045851">
    <property type="protein sequence ID" value="QGG96471.1"/>
    <property type="molecule type" value="Genomic_DNA"/>
</dbReference>
<dbReference type="RefSeq" id="WP_153760575.1">
    <property type="nucleotide sequence ID" value="NZ_CP045851.1"/>
</dbReference>
<evidence type="ECO:0000313" key="6">
    <source>
        <dbReference type="EMBL" id="QGG96471.1"/>
    </source>
</evidence>
<keyword evidence="3" id="KW-0804">Transcription</keyword>
<accession>A0A5Q2RPF8</accession>
<dbReference type="InterPro" id="IPR009057">
    <property type="entry name" value="Homeodomain-like_sf"/>
</dbReference>